<gene>
    <name evidence="3" type="ORF">GSOID_T00026916001</name>
</gene>
<protein>
    <recommendedName>
        <fullName evidence="4">Kazal-like domain-containing protein</fullName>
    </recommendedName>
</protein>
<organism evidence="3">
    <name type="scientific">Oikopleura dioica</name>
    <name type="common">Tunicate</name>
    <dbReference type="NCBI Taxonomy" id="34765"/>
    <lineage>
        <taxon>Eukaryota</taxon>
        <taxon>Metazoa</taxon>
        <taxon>Chordata</taxon>
        <taxon>Tunicata</taxon>
        <taxon>Appendicularia</taxon>
        <taxon>Copelata</taxon>
        <taxon>Oikopleuridae</taxon>
        <taxon>Oikopleura</taxon>
    </lineage>
</organism>
<dbReference type="SUPFAM" id="SSF100895">
    <property type="entry name" value="Kazal-type serine protease inhibitors"/>
    <property type="match status" value="1"/>
</dbReference>
<keyword evidence="2" id="KW-1133">Transmembrane helix</keyword>
<evidence type="ECO:0000313" key="3">
    <source>
        <dbReference type="EMBL" id="CBY35112.1"/>
    </source>
</evidence>
<feature type="compositionally biased region" description="Basic and acidic residues" evidence="1">
    <location>
        <begin position="32"/>
        <end position="42"/>
    </location>
</feature>
<accession>E4YI01</accession>
<dbReference type="InterPro" id="IPR036058">
    <property type="entry name" value="Kazal_dom_sf"/>
</dbReference>
<feature type="region of interest" description="Disordered" evidence="1">
    <location>
        <begin position="1"/>
        <end position="49"/>
    </location>
</feature>
<reference evidence="3" key="1">
    <citation type="journal article" date="2010" name="Science">
        <title>Plasticity of animal genome architecture unmasked by rapid evolution of a pelagic tunicate.</title>
        <authorList>
            <person name="Denoeud F."/>
            <person name="Henriet S."/>
            <person name="Mungpakdee S."/>
            <person name="Aury J.M."/>
            <person name="Da Silva C."/>
            <person name="Brinkmann H."/>
            <person name="Mikhaleva J."/>
            <person name="Olsen L.C."/>
            <person name="Jubin C."/>
            <person name="Canestro C."/>
            <person name="Bouquet J.M."/>
            <person name="Danks G."/>
            <person name="Poulain J."/>
            <person name="Campsteijn C."/>
            <person name="Adamski M."/>
            <person name="Cross I."/>
            <person name="Yadetie F."/>
            <person name="Muffato M."/>
            <person name="Louis A."/>
            <person name="Butcher S."/>
            <person name="Tsagkogeorga G."/>
            <person name="Konrad A."/>
            <person name="Singh S."/>
            <person name="Jensen M.F."/>
            <person name="Cong E.H."/>
            <person name="Eikeseth-Otteraa H."/>
            <person name="Noel B."/>
            <person name="Anthouard V."/>
            <person name="Porcel B.M."/>
            <person name="Kachouri-Lafond R."/>
            <person name="Nishino A."/>
            <person name="Ugolini M."/>
            <person name="Chourrout P."/>
            <person name="Nishida H."/>
            <person name="Aasland R."/>
            <person name="Huzurbazar S."/>
            <person name="Westhof E."/>
            <person name="Delsuc F."/>
            <person name="Lehrach H."/>
            <person name="Reinhardt R."/>
            <person name="Weissenbach J."/>
            <person name="Roy S.W."/>
            <person name="Artiguenave F."/>
            <person name="Postlethwait J.H."/>
            <person name="Manak J.R."/>
            <person name="Thompson E.M."/>
            <person name="Jaillon O."/>
            <person name="Du Pasquier L."/>
            <person name="Boudinot P."/>
            <person name="Liberles D.A."/>
            <person name="Volff J.N."/>
            <person name="Philippe H."/>
            <person name="Lenhard B."/>
            <person name="Roest Crollius H."/>
            <person name="Wincker P."/>
            <person name="Chourrout D."/>
        </authorList>
    </citation>
    <scope>NUCLEOTIDE SEQUENCE [LARGE SCALE GENOMIC DNA]</scope>
</reference>
<keyword evidence="2" id="KW-0472">Membrane</keyword>
<evidence type="ECO:0000256" key="1">
    <source>
        <dbReference type="SAM" id="MobiDB-lite"/>
    </source>
</evidence>
<proteinExistence type="predicted"/>
<dbReference type="EMBL" id="FN654588">
    <property type="protein sequence ID" value="CBY35112.1"/>
    <property type="molecule type" value="Genomic_DNA"/>
</dbReference>
<sequence length="275" mass="30864">MEKFMNFSSSSSESSEDYSDVSETTESYSGDLEEKGIRPDRVSDDEEINPIRRRKNPYCRKCEKFGGVCIEDNVDSSFDSNSDDEDQAVKMICSCKYMECDPDFLEGVVAKPVCDQNQVKYESLCLLKLTRCTKQENLTRASCKGKPTRIVVYSKTDEDYISSYSENPLDFYETDDFEEVVLPKSTTTVRTTTEKIVTSTEAKKKIPAKDKTLAIVIGIVEGLAFLTLVAVLTVSCYLAKEAKMNGHQHLESVETAPLTQVKEKRSKVSTIDSSI</sequence>
<name>E4YI01_OIKDI</name>
<feature type="transmembrane region" description="Helical" evidence="2">
    <location>
        <begin position="213"/>
        <end position="239"/>
    </location>
</feature>
<evidence type="ECO:0000256" key="2">
    <source>
        <dbReference type="SAM" id="Phobius"/>
    </source>
</evidence>
<dbReference type="Proteomes" id="UP000011014">
    <property type="component" value="Unassembled WGS sequence"/>
</dbReference>
<dbReference type="AlphaFoldDB" id="E4YI01"/>
<evidence type="ECO:0008006" key="4">
    <source>
        <dbReference type="Google" id="ProtNLM"/>
    </source>
</evidence>
<keyword evidence="2" id="KW-0812">Transmembrane</keyword>